<dbReference type="Pfam" id="PF00482">
    <property type="entry name" value="T2SSF"/>
    <property type="match status" value="1"/>
</dbReference>
<feature type="transmembrane region" description="Helical" evidence="6">
    <location>
        <begin position="114"/>
        <end position="134"/>
    </location>
</feature>
<evidence type="ECO:0000256" key="3">
    <source>
        <dbReference type="ARBA" id="ARBA00022692"/>
    </source>
</evidence>
<dbReference type="OrthoDB" id="9810662at2"/>
<keyword evidence="2" id="KW-1003">Cell membrane</keyword>
<gene>
    <name evidence="8" type="ORF">MPPM_2643</name>
</gene>
<dbReference type="InterPro" id="IPR018076">
    <property type="entry name" value="T2SS_GspF_dom"/>
</dbReference>
<evidence type="ECO:0000256" key="2">
    <source>
        <dbReference type="ARBA" id="ARBA00022475"/>
    </source>
</evidence>
<keyword evidence="3 6" id="KW-0812">Transmembrane</keyword>
<feature type="transmembrane region" description="Helical" evidence="6">
    <location>
        <begin position="15"/>
        <end position="36"/>
    </location>
</feature>
<sequence>MLDDFVNTALAPRTVAAVLTGIAAAATVFTLVQPLLEGDQLAKRMKLVSDEREQIRQRERERLNSRASLRVEPKAYMKRVVEQFNLNRWLGTETAKAKLVQAGYRGAGAETAFLFFRLVMPIVLTAVALFYLFVLEVLDQPLAIRAGLVLAAGFIGLKLPEVYLSNITTKRQAEIRRAWPDALDLCLICVESGMSVENAFRRVSLEIASQSTVLAEELALLTAELSFLPERRVAYENLALRTGLEIVKSLTTALMQAERYGTPVGQALRVLAQESRDFRMTEAEKKAAALPPKLTVPMILFFLPVLFVVLLTPAGIQAYALMK</sequence>
<feature type="transmembrane region" description="Helical" evidence="6">
    <location>
        <begin position="294"/>
        <end position="320"/>
    </location>
</feature>
<evidence type="ECO:0000256" key="6">
    <source>
        <dbReference type="SAM" id="Phobius"/>
    </source>
</evidence>
<proteinExistence type="predicted"/>
<organism evidence="8 9">
    <name type="scientific">Methylorubrum populi</name>
    <dbReference type="NCBI Taxonomy" id="223967"/>
    <lineage>
        <taxon>Bacteria</taxon>
        <taxon>Pseudomonadati</taxon>
        <taxon>Pseudomonadota</taxon>
        <taxon>Alphaproteobacteria</taxon>
        <taxon>Hyphomicrobiales</taxon>
        <taxon>Methylobacteriaceae</taxon>
        <taxon>Methylorubrum</taxon>
    </lineage>
</organism>
<dbReference type="EMBL" id="AP014809">
    <property type="protein sequence ID" value="BAU91248.1"/>
    <property type="molecule type" value="Genomic_DNA"/>
</dbReference>
<feature type="transmembrane region" description="Helical" evidence="6">
    <location>
        <begin position="146"/>
        <end position="167"/>
    </location>
</feature>
<protein>
    <submittedName>
        <fullName evidence="8">Type II secretion system protein</fullName>
    </submittedName>
</protein>
<feature type="domain" description="Type II secretion system protein GspF" evidence="7">
    <location>
        <begin position="183"/>
        <end position="311"/>
    </location>
</feature>
<keyword evidence="4 6" id="KW-1133">Transmembrane helix</keyword>
<reference evidence="8 9" key="1">
    <citation type="journal article" date="2016" name="Genome Announc.">
        <title>Complete Genome Sequence of Methylobacterium populi P-1M, Isolated from Pink-Pigmented Household Biofilm.</title>
        <authorList>
            <person name="Morohoshi T."/>
            <person name="Ikeda T."/>
        </authorList>
    </citation>
    <scope>NUCLEOTIDE SEQUENCE [LARGE SCALE GENOMIC DNA]</scope>
    <source>
        <strain evidence="8 9">P-1M</strain>
    </source>
</reference>
<evidence type="ECO:0000256" key="4">
    <source>
        <dbReference type="ARBA" id="ARBA00022989"/>
    </source>
</evidence>
<keyword evidence="5 6" id="KW-0472">Membrane</keyword>
<comment type="subcellular location">
    <subcellularLocation>
        <location evidence="1">Cell membrane</location>
        <topology evidence="1">Multi-pass membrane protein</topology>
    </subcellularLocation>
</comment>
<accession>A0A169R2M5</accession>
<name>A0A169R2M5_9HYPH</name>
<evidence type="ECO:0000259" key="7">
    <source>
        <dbReference type="Pfam" id="PF00482"/>
    </source>
</evidence>
<dbReference type="PANTHER" id="PTHR35007">
    <property type="entry name" value="INTEGRAL MEMBRANE PROTEIN-RELATED"/>
    <property type="match status" value="1"/>
</dbReference>
<evidence type="ECO:0000256" key="1">
    <source>
        <dbReference type="ARBA" id="ARBA00004651"/>
    </source>
</evidence>
<evidence type="ECO:0000313" key="9">
    <source>
        <dbReference type="Proteomes" id="UP000218288"/>
    </source>
</evidence>
<dbReference type="AlphaFoldDB" id="A0A169R2M5"/>
<dbReference type="PANTHER" id="PTHR35007:SF2">
    <property type="entry name" value="PILUS ASSEMBLE PROTEIN"/>
    <property type="match status" value="1"/>
</dbReference>
<dbReference type="RefSeq" id="WP_096485440.1">
    <property type="nucleotide sequence ID" value="NZ_AP014809.1"/>
</dbReference>
<dbReference type="GO" id="GO:0005886">
    <property type="term" value="C:plasma membrane"/>
    <property type="evidence" value="ECO:0007669"/>
    <property type="project" value="UniProtKB-SubCell"/>
</dbReference>
<dbReference type="Proteomes" id="UP000218288">
    <property type="component" value="Chromosome"/>
</dbReference>
<evidence type="ECO:0000256" key="5">
    <source>
        <dbReference type="ARBA" id="ARBA00023136"/>
    </source>
</evidence>
<evidence type="ECO:0000313" key="8">
    <source>
        <dbReference type="EMBL" id="BAU91248.1"/>
    </source>
</evidence>